<reference evidence="1 2" key="1">
    <citation type="journal article" date="2022" name="bioRxiv">
        <title>The genome of the oomycete Peronosclerospora sorghi, a cosmopolitan pathogen of maize and sorghum, is inflated with dispersed pseudogenes.</title>
        <authorList>
            <person name="Fletcher K."/>
            <person name="Martin F."/>
            <person name="Isakeit T."/>
            <person name="Cavanaugh K."/>
            <person name="Magill C."/>
            <person name="Michelmore R."/>
        </authorList>
    </citation>
    <scope>NUCLEOTIDE SEQUENCE [LARGE SCALE GENOMIC DNA]</scope>
    <source>
        <strain evidence="1">P6</strain>
    </source>
</reference>
<evidence type="ECO:0000313" key="2">
    <source>
        <dbReference type="Proteomes" id="UP001163321"/>
    </source>
</evidence>
<evidence type="ECO:0000313" key="1">
    <source>
        <dbReference type="EMBL" id="KAI9921231.1"/>
    </source>
</evidence>
<accession>A0ACC0WU61</accession>
<organism evidence="1 2">
    <name type="scientific">Peronosclerospora sorghi</name>
    <dbReference type="NCBI Taxonomy" id="230839"/>
    <lineage>
        <taxon>Eukaryota</taxon>
        <taxon>Sar</taxon>
        <taxon>Stramenopiles</taxon>
        <taxon>Oomycota</taxon>
        <taxon>Peronosporomycetes</taxon>
        <taxon>Peronosporales</taxon>
        <taxon>Peronosporaceae</taxon>
        <taxon>Peronosclerospora</taxon>
    </lineage>
</organism>
<keyword evidence="2" id="KW-1185">Reference proteome</keyword>
<sequence>MLDVDDKGERGELRLEYLDSPMTGTSFSFRMDRLSCDLVDKSMEPVDCVFRVGGGPGARAAPLDERVAGKRAVWAPTLPDRYASSCNCFICLFVLCHQIKTPTHASTTKRLNMTTNIHHCQKKHPVPHGTYKLHELLVFNVLEKHEHQLSAFLDAYTFLLDFTLLGHLSATASPIFPSARSWYEYKPSIKTSPRTVDVPSEIPMARQGVEEFAPFISGRQ</sequence>
<gene>
    <name evidence="1" type="ORF">PsorP6_000887</name>
</gene>
<dbReference type="Proteomes" id="UP001163321">
    <property type="component" value="Chromosome 1"/>
</dbReference>
<comment type="caution">
    <text evidence="1">The sequence shown here is derived from an EMBL/GenBank/DDBJ whole genome shotgun (WGS) entry which is preliminary data.</text>
</comment>
<dbReference type="EMBL" id="CM047580">
    <property type="protein sequence ID" value="KAI9921231.1"/>
    <property type="molecule type" value="Genomic_DNA"/>
</dbReference>
<proteinExistence type="predicted"/>
<protein>
    <submittedName>
        <fullName evidence="1">Uncharacterized protein</fullName>
    </submittedName>
</protein>
<name>A0ACC0WU61_9STRA</name>